<keyword evidence="6" id="KW-1185">Reference proteome</keyword>
<dbReference type="InterPro" id="IPR000160">
    <property type="entry name" value="GGDEF_dom"/>
</dbReference>
<dbReference type="SMART" id="SM00267">
    <property type="entry name" value="GGDEF"/>
    <property type="match status" value="1"/>
</dbReference>
<evidence type="ECO:0000313" key="6">
    <source>
        <dbReference type="Proteomes" id="UP001216253"/>
    </source>
</evidence>
<dbReference type="RefSeq" id="WP_275230055.1">
    <property type="nucleotide sequence ID" value="NZ_JARESE010000070.1"/>
</dbReference>
<evidence type="ECO:0000256" key="3">
    <source>
        <dbReference type="SAM" id="Phobius"/>
    </source>
</evidence>
<evidence type="ECO:0000259" key="4">
    <source>
        <dbReference type="PROSITE" id="PS50887"/>
    </source>
</evidence>
<name>A0ABT5WVK5_9SPHN</name>
<keyword evidence="3" id="KW-0472">Membrane</keyword>
<dbReference type="InterPro" id="IPR029787">
    <property type="entry name" value="Nucleotide_cyclase"/>
</dbReference>
<feature type="domain" description="GGDEF" evidence="4">
    <location>
        <begin position="152"/>
        <end position="282"/>
    </location>
</feature>
<reference evidence="5 6" key="1">
    <citation type="submission" date="2023-03" db="EMBL/GenBank/DDBJ databases">
        <title>NovoSphingobium album sp. nov. isolated from polycyclic aromatic hydrocarbons- and heavy-metal polluted soil.</title>
        <authorList>
            <person name="Liu Z."/>
            <person name="Wang K."/>
        </authorList>
    </citation>
    <scope>NUCLEOTIDE SEQUENCE [LARGE SCALE GENOMIC DNA]</scope>
    <source>
        <strain evidence="5 6">H3SJ31-1</strain>
    </source>
</reference>
<feature type="transmembrane region" description="Helical" evidence="3">
    <location>
        <begin position="21"/>
        <end position="40"/>
    </location>
</feature>
<feature type="transmembrane region" description="Helical" evidence="3">
    <location>
        <begin position="46"/>
        <end position="71"/>
    </location>
</feature>
<evidence type="ECO:0000313" key="5">
    <source>
        <dbReference type="EMBL" id="MDE8653934.1"/>
    </source>
</evidence>
<evidence type="ECO:0000256" key="1">
    <source>
        <dbReference type="ARBA" id="ARBA00012528"/>
    </source>
</evidence>
<keyword evidence="3" id="KW-1133">Transmembrane helix</keyword>
<dbReference type="EMBL" id="JARESE010000070">
    <property type="protein sequence ID" value="MDE8653934.1"/>
    <property type="molecule type" value="Genomic_DNA"/>
</dbReference>
<dbReference type="PROSITE" id="PS50887">
    <property type="entry name" value="GGDEF"/>
    <property type="match status" value="1"/>
</dbReference>
<dbReference type="PANTHER" id="PTHR45138:SF9">
    <property type="entry name" value="DIGUANYLATE CYCLASE DGCM-RELATED"/>
    <property type="match status" value="1"/>
</dbReference>
<comment type="caution">
    <text evidence="5">The sequence shown here is derived from an EMBL/GenBank/DDBJ whole genome shotgun (WGS) entry which is preliminary data.</text>
</comment>
<dbReference type="NCBIfam" id="TIGR00254">
    <property type="entry name" value="GGDEF"/>
    <property type="match status" value="1"/>
</dbReference>
<comment type="catalytic activity">
    <reaction evidence="2">
        <text>2 GTP = 3',3'-c-di-GMP + 2 diphosphate</text>
        <dbReference type="Rhea" id="RHEA:24898"/>
        <dbReference type="ChEBI" id="CHEBI:33019"/>
        <dbReference type="ChEBI" id="CHEBI:37565"/>
        <dbReference type="ChEBI" id="CHEBI:58805"/>
        <dbReference type="EC" id="2.7.7.65"/>
    </reaction>
</comment>
<gene>
    <name evidence="5" type="ORF">PYV00_19775</name>
</gene>
<organism evidence="5 6">
    <name type="scientific">Novosphingobium album</name>
    <name type="common">ex Liu et al. 2023</name>
    <dbReference type="NCBI Taxonomy" id="3031130"/>
    <lineage>
        <taxon>Bacteria</taxon>
        <taxon>Pseudomonadati</taxon>
        <taxon>Pseudomonadota</taxon>
        <taxon>Alphaproteobacteria</taxon>
        <taxon>Sphingomonadales</taxon>
        <taxon>Sphingomonadaceae</taxon>
        <taxon>Novosphingobium</taxon>
    </lineage>
</organism>
<proteinExistence type="predicted"/>
<accession>A0ABT5WVK5</accession>
<dbReference type="InterPro" id="IPR043128">
    <property type="entry name" value="Rev_trsase/Diguanyl_cyclase"/>
</dbReference>
<dbReference type="Pfam" id="PF00990">
    <property type="entry name" value="GGDEF"/>
    <property type="match status" value="1"/>
</dbReference>
<dbReference type="InterPro" id="IPR050469">
    <property type="entry name" value="Diguanylate_Cyclase"/>
</dbReference>
<keyword evidence="3" id="KW-0812">Transmembrane</keyword>
<dbReference type="SUPFAM" id="SSF55073">
    <property type="entry name" value="Nucleotide cyclase"/>
    <property type="match status" value="1"/>
</dbReference>
<dbReference type="Gene3D" id="3.30.70.270">
    <property type="match status" value="1"/>
</dbReference>
<protein>
    <recommendedName>
        <fullName evidence="1">diguanylate cyclase</fullName>
        <ecNumber evidence="1">2.7.7.65</ecNumber>
    </recommendedName>
</protein>
<sequence>MRFYQATRFLFPRSLERRIAFVCLAATALPLIACLAYQAATGTWNAAILGVLALATLLGAGLALATILGLLSPVARAAAMLQSIQDGKRVGAIPVGGEDVVGRLFRGVAIAANQADGEAGQLSTADERDDLTGLRNRRGFFIDAARVLTGEYNAVLALIEIDHFEAILETYGDMTGDSLLRAFAGRLAMGTRRTDVSARWASTQFAVLLIHTTLEDARAIMERLRVSVTQTDPLFVGNSPVTFSCGLAPVRDQVLIGAAISRADAALHIAQYEGRNRVEAAS</sequence>
<dbReference type="Proteomes" id="UP001216253">
    <property type="component" value="Unassembled WGS sequence"/>
</dbReference>
<evidence type="ECO:0000256" key="2">
    <source>
        <dbReference type="ARBA" id="ARBA00034247"/>
    </source>
</evidence>
<dbReference type="CDD" id="cd01949">
    <property type="entry name" value="GGDEF"/>
    <property type="match status" value="1"/>
</dbReference>
<dbReference type="EC" id="2.7.7.65" evidence="1"/>
<dbReference type="PANTHER" id="PTHR45138">
    <property type="entry name" value="REGULATORY COMPONENTS OF SENSORY TRANSDUCTION SYSTEM"/>
    <property type="match status" value="1"/>
</dbReference>